<evidence type="ECO:0000256" key="5">
    <source>
        <dbReference type="ARBA" id="ARBA00054085"/>
    </source>
</evidence>
<dbReference type="InterPro" id="IPR031160">
    <property type="entry name" value="F_BAR_dom"/>
</dbReference>
<dbReference type="PANTHER" id="PTHR15735">
    <property type="entry name" value="FCH AND DOUBLE SH3 DOMAINS PROTEIN"/>
    <property type="match status" value="1"/>
</dbReference>
<dbReference type="SUPFAM" id="SSF103657">
    <property type="entry name" value="BAR/IMD domain-like"/>
    <property type="match status" value="1"/>
</dbReference>
<comment type="caution">
    <text evidence="15">The sequence shown here is derived from an EMBL/GenBank/DDBJ whole genome shotgun (WGS) entry which is preliminary data.</text>
</comment>
<sequence>MEGVGDVPRFGAQLKDAFRPVNAWVANGISWLDDIQQFYRERSAIEREYGARLNALAKKYFDKKARKSSTLSVGDTPAMTPGSLESASVTTWTTQLTTLESQAAEHERFSSDLIANLADPLKVLSARYEEIRRRHAEYAVKLEKEKDASSADLRKAKAGYDGVCQEVEIRRKKVESASDYAKQKAQNSYHQQVSDMHNVKVTVDVVKTSSANTYVIAINVANKQKERYYHEYVPELLDNLQDLSQTRTAKLNSIWSVAVQLETSMFTRSSDSLRHLDQDIARNNPILDSAMFISHNAGPWQEPPDMGFEPSPIWHDDGNIVVDESAKIFLKNLLGKSKVQLKELRQEVDKKRREVEGLKRKRESVRAGRDNTDEVELVRAILAMQEELHQIDRRRLAAEVETSTIVSAVGDVSLGARSHNFKSQTFKIPTNCDLCGDRIWGLSAKGFDCKDCGFTCHNKCELKVPAECPGEQSKEEKKKLKLERQEAAHVSHAPTPTNGGPPEGVAEMPALSRSNTMNSLSSGYAANTYRSLSTTGSLKPPTEEPVPDKGPEPVKPAAASSKPSTLAKKNRILAPPPAAYVTEPPAQGEPKTSSPELPARNNRGSNGSFAKSKPSEQKGKMLYPYKANGEGEITVNEGEHVVILEPDDGSGWMLVRHGVSEGLVPTSYVEARSPSSPIHVPPTIDRPSSTYSNSSASLGGGSGIKKKGPAVAPKRGAKKLKYVEALYEYEARSDAEWSMNEGERFVLVNRDAGDGWADVEKGGVVKSVPANYIQDVS</sequence>
<dbReference type="InterPro" id="IPR001452">
    <property type="entry name" value="SH3_domain"/>
</dbReference>
<dbReference type="FunFam" id="3.30.60.20:FF:000040">
    <property type="entry name" value="Actin polymerization protein Bzz1"/>
    <property type="match status" value="1"/>
</dbReference>
<keyword evidence="16" id="KW-1185">Reference proteome</keyword>
<feature type="region of interest" description="Disordered" evidence="11">
    <location>
        <begin position="531"/>
        <end position="625"/>
    </location>
</feature>
<dbReference type="Gene3D" id="1.20.1270.60">
    <property type="entry name" value="Arfaptin homology (AH) domain/BAR domain"/>
    <property type="match status" value="1"/>
</dbReference>
<evidence type="ECO:0000256" key="2">
    <source>
        <dbReference type="ARBA" id="ARBA00022723"/>
    </source>
</evidence>
<comment type="similarity">
    <text evidence="6">Belongs to the BZZ1 family.</text>
</comment>
<keyword evidence="1 8" id="KW-0728">SH3 domain</keyword>
<keyword evidence="3" id="KW-0862">Zinc</keyword>
<dbReference type="EMBL" id="JAGHQM010000407">
    <property type="protein sequence ID" value="KAH0562131.1"/>
    <property type="molecule type" value="Genomic_DNA"/>
</dbReference>
<dbReference type="GO" id="GO:0046872">
    <property type="term" value="F:metal ion binding"/>
    <property type="evidence" value="ECO:0007669"/>
    <property type="project" value="UniProtKB-KW"/>
</dbReference>
<dbReference type="SUPFAM" id="SSF57889">
    <property type="entry name" value="Cysteine-rich domain"/>
    <property type="match status" value="1"/>
</dbReference>
<comment type="function">
    <text evidence="5">Plays a role in endocytosis and trafficking to the vacuole. Functions with type I myosins to restore polarity of the actin cytoskeleton after NaCl stress.</text>
</comment>
<evidence type="ECO:0000256" key="7">
    <source>
        <dbReference type="ARBA" id="ARBA00074946"/>
    </source>
</evidence>
<dbReference type="PROSITE" id="PS00479">
    <property type="entry name" value="ZF_DAG_PE_1"/>
    <property type="match status" value="1"/>
</dbReference>
<reference evidence="15" key="1">
    <citation type="submission" date="2021-03" db="EMBL/GenBank/DDBJ databases">
        <title>Comparative genomics and phylogenomic investigation of the class Geoglossomycetes provide insights into ecological specialization and systematics.</title>
        <authorList>
            <person name="Melie T."/>
            <person name="Pirro S."/>
            <person name="Miller A.N."/>
            <person name="Quandt A."/>
        </authorList>
    </citation>
    <scope>NUCLEOTIDE SEQUENCE</scope>
    <source>
        <strain evidence="15">CAQ_001_2017</strain>
    </source>
</reference>
<protein>
    <recommendedName>
        <fullName evidence="7">Protein BZZ1</fullName>
    </recommendedName>
</protein>
<accession>A0A9P8LDK2</accession>
<dbReference type="PROSITE" id="PS50002">
    <property type="entry name" value="SH3"/>
    <property type="match status" value="2"/>
</dbReference>
<dbReference type="CDD" id="cd11912">
    <property type="entry name" value="SH3_Bzz1_1"/>
    <property type="match status" value="1"/>
</dbReference>
<dbReference type="PRINTS" id="PR00008">
    <property type="entry name" value="DAGPEDOMAIN"/>
</dbReference>
<evidence type="ECO:0000256" key="8">
    <source>
        <dbReference type="PROSITE-ProRule" id="PRU00192"/>
    </source>
</evidence>
<dbReference type="PROSITE" id="PS51741">
    <property type="entry name" value="F_BAR"/>
    <property type="match status" value="1"/>
</dbReference>
<gene>
    <name evidence="15" type="ORF">GP486_003173</name>
</gene>
<feature type="domain" description="F-BAR" evidence="14">
    <location>
        <begin position="8"/>
        <end position="288"/>
    </location>
</feature>
<dbReference type="GO" id="GO:0030864">
    <property type="term" value="C:cortical actin cytoskeleton"/>
    <property type="evidence" value="ECO:0007669"/>
    <property type="project" value="UniProtKB-ARBA"/>
</dbReference>
<dbReference type="SMART" id="SM00055">
    <property type="entry name" value="FCH"/>
    <property type="match status" value="1"/>
</dbReference>
<feature type="domain" description="Phorbol-ester/DAG-type" evidence="13">
    <location>
        <begin position="418"/>
        <end position="468"/>
    </location>
</feature>
<dbReference type="CDD" id="cd20824">
    <property type="entry name" value="C1_SpBZZ1-like"/>
    <property type="match status" value="1"/>
</dbReference>
<feature type="coiled-coil region" evidence="10">
    <location>
        <begin position="334"/>
        <end position="361"/>
    </location>
</feature>
<dbReference type="FunFam" id="1.20.1270.60:FF:000060">
    <property type="entry name" value="Actin polymerization protein Bzz1"/>
    <property type="match status" value="1"/>
</dbReference>
<dbReference type="InterPro" id="IPR027267">
    <property type="entry name" value="AH/BAR_dom_sf"/>
</dbReference>
<dbReference type="InterPro" id="IPR035459">
    <property type="entry name" value="Bzz1_SH3_1"/>
</dbReference>
<dbReference type="InterPro" id="IPR001060">
    <property type="entry name" value="FCH_dom"/>
</dbReference>
<name>A0A9P8LDK2_9PEZI</name>
<dbReference type="Pfam" id="PF14604">
    <property type="entry name" value="SH3_9"/>
    <property type="match status" value="2"/>
</dbReference>
<evidence type="ECO:0000256" key="11">
    <source>
        <dbReference type="SAM" id="MobiDB-lite"/>
    </source>
</evidence>
<evidence type="ECO:0000313" key="16">
    <source>
        <dbReference type="Proteomes" id="UP000750711"/>
    </source>
</evidence>
<evidence type="ECO:0000256" key="4">
    <source>
        <dbReference type="ARBA" id="ARBA00023054"/>
    </source>
</evidence>
<dbReference type="InterPro" id="IPR036028">
    <property type="entry name" value="SH3-like_dom_sf"/>
</dbReference>
<proteinExistence type="inferred from homology"/>
<feature type="region of interest" description="Disordered" evidence="11">
    <location>
        <begin position="468"/>
        <end position="508"/>
    </location>
</feature>
<keyword evidence="4 9" id="KW-0175">Coiled coil</keyword>
<dbReference type="PROSITE" id="PS50081">
    <property type="entry name" value="ZF_DAG_PE_2"/>
    <property type="match status" value="1"/>
</dbReference>
<feature type="domain" description="SH3" evidence="12">
    <location>
        <begin position="614"/>
        <end position="674"/>
    </location>
</feature>
<dbReference type="FunFam" id="2.30.30.40:FF:000161">
    <property type="entry name" value="Actin polymerization protein Bzz1"/>
    <property type="match status" value="1"/>
</dbReference>
<dbReference type="SMART" id="SM00326">
    <property type="entry name" value="SH3"/>
    <property type="match status" value="2"/>
</dbReference>
<dbReference type="Gene3D" id="3.30.60.20">
    <property type="match status" value="1"/>
</dbReference>
<feature type="region of interest" description="Disordered" evidence="11">
    <location>
        <begin position="671"/>
        <end position="710"/>
    </location>
</feature>
<evidence type="ECO:0000256" key="6">
    <source>
        <dbReference type="ARBA" id="ARBA00061387"/>
    </source>
</evidence>
<feature type="compositionally biased region" description="Basic and acidic residues" evidence="11">
    <location>
        <begin position="472"/>
        <end position="489"/>
    </location>
</feature>
<dbReference type="GO" id="GO:0030833">
    <property type="term" value="P:regulation of actin filament polymerization"/>
    <property type="evidence" value="ECO:0007669"/>
    <property type="project" value="TreeGrafter"/>
</dbReference>
<organism evidence="15 16">
    <name type="scientific">Trichoglossum hirsutum</name>
    <dbReference type="NCBI Taxonomy" id="265104"/>
    <lineage>
        <taxon>Eukaryota</taxon>
        <taxon>Fungi</taxon>
        <taxon>Dikarya</taxon>
        <taxon>Ascomycota</taxon>
        <taxon>Pezizomycotina</taxon>
        <taxon>Geoglossomycetes</taxon>
        <taxon>Geoglossales</taxon>
        <taxon>Geoglossaceae</taxon>
        <taxon>Trichoglossum</taxon>
    </lineage>
</organism>
<dbReference type="InterPro" id="IPR002219">
    <property type="entry name" value="PKC_DAG/PE"/>
</dbReference>
<dbReference type="InterPro" id="IPR020454">
    <property type="entry name" value="DAG/PE-bd"/>
</dbReference>
<dbReference type="AlphaFoldDB" id="A0A9P8LDK2"/>
<evidence type="ECO:0000256" key="1">
    <source>
        <dbReference type="ARBA" id="ARBA00022443"/>
    </source>
</evidence>
<evidence type="ECO:0000259" key="13">
    <source>
        <dbReference type="PROSITE" id="PS50081"/>
    </source>
</evidence>
<evidence type="ECO:0000256" key="3">
    <source>
        <dbReference type="ARBA" id="ARBA00022833"/>
    </source>
</evidence>
<dbReference type="SMART" id="SM00109">
    <property type="entry name" value="C1"/>
    <property type="match status" value="1"/>
</dbReference>
<feature type="domain" description="SH3" evidence="12">
    <location>
        <begin position="718"/>
        <end position="777"/>
    </location>
</feature>
<dbReference type="Pfam" id="PF00611">
    <property type="entry name" value="FCH"/>
    <property type="match status" value="1"/>
</dbReference>
<keyword evidence="2" id="KW-0479">Metal-binding</keyword>
<dbReference type="Gene3D" id="2.30.30.40">
    <property type="entry name" value="SH3 Domains"/>
    <property type="match status" value="2"/>
</dbReference>
<evidence type="ECO:0000259" key="14">
    <source>
        <dbReference type="PROSITE" id="PS51741"/>
    </source>
</evidence>
<evidence type="ECO:0000256" key="10">
    <source>
        <dbReference type="SAM" id="Coils"/>
    </source>
</evidence>
<dbReference type="GO" id="GO:0045010">
    <property type="term" value="P:actin nucleation"/>
    <property type="evidence" value="ECO:0007669"/>
    <property type="project" value="UniProtKB-ARBA"/>
</dbReference>
<evidence type="ECO:0000256" key="9">
    <source>
        <dbReference type="PROSITE-ProRule" id="PRU01077"/>
    </source>
</evidence>
<evidence type="ECO:0000259" key="12">
    <source>
        <dbReference type="PROSITE" id="PS50002"/>
    </source>
</evidence>
<dbReference type="InterPro" id="IPR046349">
    <property type="entry name" value="C1-like_sf"/>
</dbReference>
<dbReference type="PANTHER" id="PTHR15735:SF21">
    <property type="entry name" value="PROTEIN NERVOUS WRECK"/>
    <property type="match status" value="1"/>
</dbReference>
<dbReference type="Proteomes" id="UP000750711">
    <property type="component" value="Unassembled WGS sequence"/>
</dbReference>
<dbReference type="SUPFAM" id="SSF50044">
    <property type="entry name" value="SH3-domain"/>
    <property type="match status" value="2"/>
</dbReference>
<evidence type="ECO:0000313" key="15">
    <source>
        <dbReference type="EMBL" id="KAH0562131.1"/>
    </source>
</evidence>
<dbReference type="Pfam" id="PF00130">
    <property type="entry name" value="C1_1"/>
    <property type="match status" value="1"/>
</dbReference>